<gene>
    <name evidence="2" type="ORF">BS638_00605</name>
</gene>
<organism evidence="2 3">
    <name type="scientific">Clostridium tepidum</name>
    <dbReference type="NCBI Taxonomy" id="1962263"/>
    <lineage>
        <taxon>Bacteria</taxon>
        <taxon>Bacillati</taxon>
        <taxon>Bacillota</taxon>
        <taxon>Clostridia</taxon>
        <taxon>Eubacteriales</taxon>
        <taxon>Clostridiaceae</taxon>
        <taxon>Clostridium</taxon>
    </lineage>
</organism>
<evidence type="ECO:0000313" key="2">
    <source>
        <dbReference type="EMBL" id="OOO69918.1"/>
    </source>
</evidence>
<dbReference type="RefSeq" id="WP_078054368.1">
    <property type="nucleotide sequence ID" value="NZ_MRAE01000001.1"/>
</dbReference>
<dbReference type="OrthoDB" id="9429671at2"/>
<evidence type="ECO:0000313" key="3">
    <source>
        <dbReference type="Proteomes" id="UP000190256"/>
    </source>
</evidence>
<protein>
    <recommendedName>
        <fullName evidence="1">DUF3885 domain-containing protein</fullName>
    </recommendedName>
</protein>
<dbReference type="Proteomes" id="UP000190256">
    <property type="component" value="Unassembled WGS sequence"/>
</dbReference>
<dbReference type="InterPro" id="IPR024976">
    <property type="entry name" value="DUF3885"/>
</dbReference>
<reference evidence="2 3" key="1">
    <citation type="submission" date="2016-12" db="EMBL/GenBank/DDBJ databases">
        <title>Clostridium tepidum sp. nov., a close relative of Clostridium sporogenes and Clostridium botulinum Group I.</title>
        <authorList>
            <person name="Dobritsa A.P."/>
            <person name="Kutumbaka K.K."/>
            <person name="Werner K."/>
            <person name="Wiedmann M."/>
            <person name="Asmus A."/>
            <person name="Samadpour M."/>
        </authorList>
    </citation>
    <scope>NUCLEOTIDE SEQUENCE [LARGE SCALE GENOMIC DNA]</scope>
    <source>
        <strain evidence="2 3">IEH 97212</strain>
    </source>
</reference>
<accession>A0A1S9II11</accession>
<name>A0A1S9II11_9CLOT</name>
<sequence length="372" mass="44024">MTDMDKSLKDILMEILKEYDFKGGPLFKLAPKLRLHSALAYKYSYLEKEEFDKVYIGKTVEKASHIFKELNFKGDLLLVYDNAYNKNPEKEISFIESTLVNIKKKEDYSYDWFDKYDEEIYHARRTIYQVEALKIEDLFRQISLSDFAGDYDLESSIYIIDLKSKTIFYFYDDRGIYIMAREERILNDLWKALPDCFFEDCHDFEIKIKKLYWIDGSENNREDLCLHGDLEIRLNDKVIKYSPTVSAAGLRLLRSLFDDHQGGKGNHLFPCCGNTMIANEELDKVEIIGCDEGLDWSVSHKDGFVTVKADENIKTTYYYLQYKKEVLNFIKEVKNFYKKAGERILPEDKMESEGYLAFWREWEDLKERATLI</sequence>
<proteinExistence type="predicted"/>
<dbReference type="Pfam" id="PF13021">
    <property type="entry name" value="DUF3885"/>
    <property type="match status" value="1"/>
</dbReference>
<evidence type="ECO:0000259" key="1">
    <source>
        <dbReference type="Pfam" id="PF13021"/>
    </source>
</evidence>
<feature type="domain" description="DUF3885" evidence="1">
    <location>
        <begin position="39"/>
        <end position="196"/>
    </location>
</feature>
<comment type="caution">
    <text evidence="2">The sequence shown here is derived from an EMBL/GenBank/DDBJ whole genome shotgun (WGS) entry which is preliminary data.</text>
</comment>
<dbReference type="AlphaFoldDB" id="A0A1S9II11"/>
<dbReference type="EMBL" id="MRAE01000001">
    <property type="protein sequence ID" value="OOO69918.1"/>
    <property type="molecule type" value="Genomic_DNA"/>
</dbReference>